<gene>
    <name evidence="1" type="ORF">TNCV_2483631</name>
</gene>
<evidence type="ECO:0000313" key="2">
    <source>
        <dbReference type="Proteomes" id="UP000887159"/>
    </source>
</evidence>
<name>A0A8X6VZG8_TRICX</name>
<dbReference type="EMBL" id="BMAU01021371">
    <property type="protein sequence ID" value="GFY25242.1"/>
    <property type="molecule type" value="Genomic_DNA"/>
</dbReference>
<dbReference type="Proteomes" id="UP000887159">
    <property type="component" value="Unassembled WGS sequence"/>
</dbReference>
<protein>
    <submittedName>
        <fullName evidence="1">Uncharacterized protein</fullName>
    </submittedName>
</protein>
<reference evidence="1" key="1">
    <citation type="submission" date="2020-08" db="EMBL/GenBank/DDBJ databases">
        <title>Multicomponent nature underlies the extraordinary mechanical properties of spider dragline silk.</title>
        <authorList>
            <person name="Kono N."/>
            <person name="Nakamura H."/>
            <person name="Mori M."/>
            <person name="Yoshida Y."/>
            <person name="Ohtoshi R."/>
            <person name="Malay A.D."/>
            <person name="Moran D.A.P."/>
            <person name="Tomita M."/>
            <person name="Numata K."/>
            <person name="Arakawa K."/>
        </authorList>
    </citation>
    <scope>NUCLEOTIDE SEQUENCE</scope>
</reference>
<comment type="caution">
    <text evidence="1">The sequence shown here is derived from an EMBL/GenBank/DDBJ whole genome shotgun (WGS) entry which is preliminary data.</text>
</comment>
<sequence length="248" mass="27113">MPLTTVSPNWNPTIVMFRAEVGFVSKHNVVSFHCPCRPFIAPLAAQSPVVSGQGCRMVSAIGPSFPPASSDRSVSLLLRFTLTDFLKVNPQSLQTTILPRSNSETWSKDSRCLPRGISKLLTKKKIAILQIANLFSPYITFEGGAAVPRDVRLRYSTNDLHISSPSTHDVYINCMLPSGYCILCGASSQFLGRTVLERNVLSPATFWWPIGSAYPLVTDGGSHKVEVDIVGLSDLPQFDQSRNAGFIV</sequence>
<proteinExistence type="predicted"/>
<accession>A0A8X6VZG8</accession>
<evidence type="ECO:0000313" key="1">
    <source>
        <dbReference type="EMBL" id="GFY25242.1"/>
    </source>
</evidence>
<organism evidence="1 2">
    <name type="scientific">Trichonephila clavipes</name>
    <name type="common">Golden silk orbweaver</name>
    <name type="synonym">Nephila clavipes</name>
    <dbReference type="NCBI Taxonomy" id="2585209"/>
    <lineage>
        <taxon>Eukaryota</taxon>
        <taxon>Metazoa</taxon>
        <taxon>Ecdysozoa</taxon>
        <taxon>Arthropoda</taxon>
        <taxon>Chelicerata</taxon>
        <taxon>Arachnida</taxon>
        <taxon>Araneae</taxon>
        <taxon>Araneomorphae</taxon>
        <taxon>Entelegynae</taxon>
        <taxon>Araneoidea</taxon>
        <taxon>Nephilidae</taxon>
        <taxon>Trichonephila</taxon>
    </lineage>
</organism>
<dbReference type="AlphaFoldDB" id="A0A8X6VZG8"/>
<keyword evidence="2" id="KW-1185">Reference proteome</keyword>